<dbReference type="InterPro" id="IPR026341">
    <property type="entry name" value="T9SS_type_B"/>
</dbReference>
<dbReference type="SMART" id="SM00237">
    <property type="entry name" value="Calx_beta"/>
    <property type="match status" value="2"/>
</dbReference>
<evidence type="ECO:0000256" key="4">
    <source>
        <dbReference type="ARBA" id="ARBA00022737"/>
    </source>
</evidence>
<evidence type="ECO:0000256" key="6">
    <source>
        <dbReference type="ARBA" id="ARBA00023065"/>
    </source>
</evidence>
<name>A0A1I1BC32_9BACT</name>
<dbReference type="InterPro" id="IPR043772">
    <property type="entry name" value="MBG_3"/>
</dbReference>
<dbReference type="Pfam" id="PF13585">
    <property type="entry name" value="CHU_C"/>
    <property type="match status" value="1"/>
</dbReference>
<evidence type="ECO:0000256" key="2">
    <source>
        <dbReference type="ARBA" id="ARBA00022525"/>
    </source>
</evidence>
<dbReference type="InterPro" id="IPR051171">
    <property type="entry name" value="CaCA"/>
</dbReference>
<feature type="region of interest" description="Disordered" evidence="7">
    <location>
        <begin position="2404"/>
        <end position="2436"/>
    </location>
</feature>
<dbReference type="InterPro" id="IPR038081">
    <property type="entry name" value="CalX-like_sf"/>
</dbReference>
<dbReference type="Pfam" id="PF18884">
    <property type="entry name" value="TSP3_bac"/>
    <property type="match status" value="3"/>
</dbReference>
<feature type="domain" description="Calx-beta" evidence="9">
    <location>
        <begin position="1268"/>
        <end position="1365"/>
    </location>
</feature>
<organism evidence="10 11">
    <name type="scientific">Algoriphagus aquimarinus</name>
    <dbReference type="NCBI Taxonomy" id="237018"/>
    <lineage>
        <taxon>Bacteria</taxon>
        <taxon>Pseudomonadati</taxon>
        <taxon>Bacteroidota</taxon>
        <taxon>Cytophagia</taxon>
        <taxon>Cytophagales</taxon>
        <taxon>Cyclobacteriaceae</taxon>
        <taxon>Algoriphagus</taxon>
    </lineage>
</organism>
<evidence type="ECO:0000313" key="11">
    <source>
        <dbReference type="Proteomes" id="UP000198790"/>
    </source>
</evidence>
<keyword evidence="3 8" id="KW-0732">Signal</keyword>
<dbReference type="GO" id="GO:0007154">
    <property type="term" value="P:cell communication"/>
    <property type="evidence" value="ECO:0007669"/>
    <property type="project" value="InterPro"/>
</dbReference>
<dbReference type="InterPro" id="IPR003644">
    <property type="entry name" value="Calx_beta"/>
</dbReference>
<dbReference type="OrthoDB" id="1097758at2"/>
<dbReference type="EMBL" id="FOKK01000011">
    <property type="protein sequence ID" value="SFB46063.1"/>
    <property type="molecule type" value="Genomic_DNA"/>
</dbReference>
<feature type="domain" description="Calx-beta" evidence="9">
    <location>
        <begin position="1050"/>
        <end position="1147"/>
    </location>
</feature>
<keyword evidence="2" id="KW-0964">Secreted</keyword>
<sequence>MIRTVTKSIFLIMLLSFSGLDAFAQTTLNFNTYTTNQGLASPHVEGELEFDVIKGSTAICVVCMGIDTDEGKDGGPGLDDANFEIEGIKGWKISRADNSSFRFLSIWVQHRGAGTSTAGTIKAFSGGSQVGSTVNIDFNSNSAGLKSFSSNPDFYEVDEVVIEGTDLYLILDEVTYGAPFIVGNTDPTEVTGIYLVGSPISTAASVQYKVDFSKIAKNVSADDFVLTITGTAIGTIGAVTGSNATYTVPITGISGEGTIRLDLKSGTNIASATDVTGTSAYNSGQVHNISPCLVEGFEDETAGSTTFSHGGYSFSITSAANMEVHTQTPKIGIYGSSYVLTNTDAGTYIISSTTSDINLKKFAVFLSSHADGSVPTSDGSITVVGKRDGNTVYTVSKATGFPTDFLANSGYYIFDLRTEGGTDNSAKAVDQIEISLGGAFQYINIDNFEFCADDVAPSGYSVSIDQDPITPDNDDAVSFTFAGSEIGTTYDYTFSSAGGGTNVTGTGTIVTATDQITGIDLSGLGLGTITLSVTLTDASSNEGDASEDTALKRVFTAPVATAPTAPVVTEDATNVALDNDIQVVDVDGDDQTVTFTITGGTVTLGTTGITFGGSGNGSASFTAAGTLAAINTALDAATFTPTSNLFGTNAGTIAFVSNDGTADSNNASVTFNIAGENDAPVVDQNSVSSANWTEGASPTIVNSSILVSDVEGDNITSATISIVDFVTGDILGITTPSPYTSSYNSGTGILTLSGTGTAAQMQAALRTVVFSNSTDDPSQGNSKNTRAISFYVTDANSATSSAVGNIGIAISSVNDNPTISGLPTDISVVENTASNVDLSAATFGDPDANSNDITLKLGVTTGTLTASDAGGVTVAGSGTVTLILTGTASEIDAYLNTASNIKYTGPVSVTGNDAATLTLTANDGGNTGTGGGTNVSLGTVNIDIQNAQPSVTLSLSPTSKAENVLTDNVVTATLSSVFTSEVTVNLVFTGTATNTTDYTRSGSTIVIPIGELTGTIEINNVDDAIYEGDETVIVDISSVNNGLENGTQQVTYTITDNDPLPSLSINNVSVNEDAGVATFTVTLSAASERAASVDYVSSNGTASAGSDYTAVSGTLNFAAGDLTKTIVVSITDDIIFEDSENFSITLTNPTNAVLGTATGTGIIVNDDPTPKITGMSVQHATEGDNLVCTVTLDQVLGTTFTLTHSIGGGTASPADYGTPIYNNGVTVVGTNLLIPAGISSFSITLPTVNDTHSEATETVLFKFGALTIAGNIYDNDVEPGLYINTIAFNENSGTATFTVTLSAASGQLISVNYATSDGTAKAGSDYTAVNGTLNFAIGDLTKTIEVPITDDSIFEGPENFTITLTGATNASLLTATGTGTIVDNDGGPTVSSISSPDAIEGEDLVYNIALSNASTTSTSFAFVLGGGSASASDYGTPAFSNGVTLVAGNLILPALVTSFIVTLPTVDDNDFEPTETVPLKIGGLTGTGNILNDDAATLSITANASQSKVFGTTDPVLTYTASGFVDGDDETIITGALSRVAGEGVGTYAISKGDLSAGIKYDINFNSADFEITRATITGITFDDDSFVFDGTTKSLAITGTLPTGTSVAYTNNGRTDVGSQEVTATITGANFNTLVLKADLMITPATTTGITFNDDSFVYDGAVKSLAITGTLPTGTSVAYTNNGRTNVGTQEVTATITGANFNTLVLKADLTITPAGLNIIVSPSQSKVYGTTDPVFTYSAKGFEGADTETILTGALVRIAGEGVGSYAINQGTLAANANYTIDFVGANFTIGNKLLTITADTQSIVYGQADPALTYTASGFENGDTEAIISGVLTRAAGQNVGNYAINVGSLDAGANYSISFTGANFAITPATLNIITDAGQSKIYGAANPAYSYTTNGFQSGDTNSILAGSLARAAGENVGNYAINLGSLDAGANYSINFTGADFSITPRTLTIVANSNQAKVYGSDDPVLAFTASNFGNGDNVLTLTGALSRAAGENIGMYAITLGSLNAGGNYTINFTSADFEIASKVLNVIADAGQSKVFGTADPVFTYQVSGFENGDTNAILSGQLSRAAGENVGKYAISLGSLQAGVNYAINFVGADFAITKAMITGITFADASFVYDETAKSLAIAGTLPVGTSVNFANNSRTNVGTQEVTATITGSNYTTLVLTADLTITKAMITSITFSDESFVYDGSAKSLAISGTLPVGTSVAYSNNSRTDVGVQEVSATVSGSNYTTLVLNANLMVTQATITGISFEDESFVYDGTAKSLAITGTLPVGAEVAYSNNSRTEEGIQEVIATITGSNFTSSELSANLEITKASLVITADAGQSKLYGTADPILTYTASGFGAGDDVSILSGLLARAAGEAVGTYAISIGTLDAGNNYMFDFTGADFEIITNDSDGDGVPDDVEEVEGTDPKDPTEFKDSDGDGVPDFVEMQEGSDPTDAGDYLDTDGDNVPDYVEVQQGTDPNDSEDFLDKDGDGVSDYVQSKSIMEFVVQSLNVAWGTAITDLNVPTQVVVITTEGAFINLPVTWDLTGYDPMNSAIMSYTGMVEIPGGLFNPADLQPMLDITILAKPAPQDVTLSNSEFIGIPDQFFQEIGAFTVIDPTDNVHILSLPEGEGDNAFFEVNSGILFWSSADQQAGRVDFTIVLSVVDRAGNEIKRAFAIRRLRTPLDQLDVPNTFTPNGDGTNDAWGIPALRYYSGVTIQVFDMGGNRIFYTDNPDEQWDGTFKGKEVPVSSYLYVIQVGETGEIRRGMLNLLRQ</sequence>
<keyword evidence="11" id="KW-1185">Reference proteome</keyword>
<protein>
    <submittedName>
        <fullName evidence="10">Gliding motility-associated C-terminal domain-containing protein</fullName>
    </submittedName>
</protein>
<gene>
    <name evidence="10" type="ORF">SAMN04489723_11180</name>
</gene>
<proteinExistence type="predicted"/>
<dbReference type="GO" id="GO:0030001">
    <property type="term" value="P:metal ion transport"/>
    <property type="evidence" value="ECO:0007669"/>
    <property type="project" value="TreeGrafter"/>
</dbReference>
<dbReference type="RefSeq" id="WP_092898767.1">
    <property type="nucleotide sequence ID" value="NZ_FOKK01000011.1"/>
</dbReference>
<feature type="chain" id="PRO_5011440890" evidence="8">
    <location>
        <begin position="25"/>
        <end position="2768"/>
    </location>
</feature>
<evidence type="ECO:0000256" key="1">
    <source>
        <dbReference type="ARBA" id="ARBA00004613"/>
    </source>
</evidence>
<evidence type="ECO:0000256" key="7">
    <source>
        <dbReference type="SAM" id="MobiDB-lite"/>
    </source>
</evidence>
<dbReference type="PANTHER" id="PTHR11878:SF65">
    <property type="entry name" value="NA_CA-EXCHANGE PROTEIN, ISOFORM G"/>
    <property type="match status" value="1"/>
</dbReference>
<evidence type="ECO:0000256" key="3">
    <source>
        <dbReference type="ARBA" id="ARBA00022729"/>
    </source>
</evidence>
<keyword evidence="6" id="KW-0813">Transport</keyword>
<dbReference type="STRING" id="237018.SAMN04489723_11180"/>
<keyword evidence="4" id="KW-0677">Repeat</keyword>
<dbReference type="GO" id="GO:0016020">
    <property type="term" value="C:membrane"/>
    <property type="evidence" value="ECO:0007669"/>
    <property type="project" value="InterPro"/>
</dbReference>
<dbReference type="InterPro" id="IPR059100">
    <property type="entry name" value="TSP3_bac"/>
</dbReference>
<dbReference type="Proteomes" id="UP000198790">
    <property type="component" value="Unassembled WGS sequence"/>
</dbReference>
<feature type="compositionally biased region" description="Acidic residues" evidence="7">
    <location>
        <begin position="2405"/>
        <end position="2419"/>
    </location>
</feature>
<evidence type="ECO:0000313" key="10">
    <source>
        <dbReference type="EMBL" id="SFB46063.1"/>
    </source>
</evidence>
<feature type="region of interest" description="Disordered" evidence="7">
    <location>
        <begin position="2442"/>
        <end position="2461"/>
    </location>
</feature>
<evidence type="ECO:0000256" key="5">
    <source>
        <dbReference type="ARBA" id="ARBA00022837"/>
    </source>
</evidence>
<evidence type="ECO:0000256" key="8">
    <source>
        <dbReference type="SAM" id="SignalP"/>
    </source>
</evidence>
<feature type="compositionally biased region" description="Basic and acidic residues" evidence="7">
    <location>
        <begin position="2420"/>
        <end position="2432"/>
    </location>
</feature>
<dbReference type="Pfam" id="PF03160">
    <property type="entry name" value="Calx-beta"/>
    <property type="match status" value="3"/>
</dbReference>
<reference evidence="10 11" key="1">
    <citation type="submission" date="2016-10" db="EMBL/GenBank/DDBJ databases">
        <authorList>
            <person name="de Groot N.N."/>
        </authorList>
    </citation>
    <scope>NUCLEOTIDE SEQUENCE [LARGE SCALE GENOMIC DNA]</scope>
    <source>
        <strain evidence="10 11">DSM 23399</strain>
    </source>
</reference>
<dbReference type="Gene3D" id="3.30.160.710">
    <property type="match status" value="2"/>
</dbReference>
<dbReference type="Pfam" id="PF18887">
    <property type="entry name" value="MBG_3"/>
    <property type="match status" value="5"/>
</dbReference>
<keyword evidence="6" id="KW-0406">Ion transport</keyword>
<dbReference type="PANTHER" id="PTHR11878">
    <property type="entry name" value="SODIUM/CALCIUM EXCHANGER"/>
    <property type="match status" value="1"/>
</dbReference>
<accession>A0A1I1BC32</accession>
<comment type="subcellular location">
    <subcellularLocation>
        <location evidence="1">Secreted</location>
    </subcellularLocation>
</comment>
<feature type="signal peptide" evidence="8">
    <location>
        <begin position="1"/>
        <end position="24"/>
    </location>
</feature>
<dbReference type="Pfam" id="PF18676">
    <property type="entry name" value="MBG_2"/>
    <property type="match status" value="7"/>
</dbReference>
<evidence type="ECO:0000259" key="9">
    <source>
        <dbReference type="SMART" id="SM00237"/>
    </source>
</evidence>
<dbReference type="NCBIfam" id="TIGR04131">
    <property type="entry name" value="Bac_Flav_CTERM"/>
    <property type="match status" value="1"/>
</dbReference>
<dbReference type="Gene3D" id="2.60.40.2030">
    <property type="match status" value="4"/>
</dbReference>
<keyword evidence="5" id="KW-0106">Calcium</keyword>
<dbReference type="InterPro" id="IPR041286">
    <property type="entry name" value="MBG_2"/>
</dbReference>
<dbReference type="SUPFAM" id="SSF141072">
    <property type="entry name" value="CalX-like"/>
    <property type="match status" value="5"/>
</dbReference>